<evidence type="ECO:0000313" key="1">
    <source>
        <dbReference type="EMBL" id="KEF30523.1"/>
    </source>
</evidence>
<evidence type="ECO:0000313" key="2">
    <source>
        <dbReference type="Proteomes" id="UP000035057"/>
    </source>
</evidence>
<dbReference type="EMBL" id="ANIE01000007">
    <property type="protein sequence ID" value="KEF30523.1"/>
    <property type="molecule type" value="Genomic_DNA"/>
</dbReference>
<name>A0A072N0P2_9GAMM</name>
<proteinExistence type="predicted"/>
<dbReference type="RefSeq" id="WP_036132254.1">
    <property type="nucleotide sequence ID" value="NZ_ANIE01000007.1"/>
</dbReference>
<dbReference type="PATRIC" id="fig|1137280.3.peg.2281"/>
<organism evidence="1 2">
    <name type="scientific">Marinobacter nitratireducens</name>
    <dbReference type="NCBI Taxonomy" id="1137280"/>
    <lineage>
        <taxon>Bacteria</taxon>
        <taxon>Pseudomonadati</taxon>
        <taxon>Pseudomonadota</taxon>
        <taxon>Gammaproteobacteria</taxon>
        <taxon>Pseudomonadales</taxon>
        <taxon>Marinobacteraceae</taxon>
        <taxon>Marinobacter</taxon>
    </lineage>
</organism>
<protein>
    <submittedName>
        <fullName evidence="1">Uncharacterized protein</fullName>
    </submittedName>
</protein>
<accession>A0A072N0P2</accession>
<dbReference type="AlphaFoldDB" id="A0A072N0P2"/>
<reference evidence="1 2" key="1">
    <citation type="submission" date="2012-12" db="EMBL/GenBank/DDBJ databases">
        <title>Genome assembly of Marinobacter sp. AK21.</title>
        <authorList>
            <person name="Khatri I."/>
            <person name="Kumar R."/>
            <person name="Vaidya B."/>
            <person name="Subramanian S."/>
            <person name="Pinnaka A."/>
        </authorList>
    </citation>
    <scope>NUCLEOTIDE SEQUENCE [LARGE SCALE GENOMIC DNA]</scope>
    <source>
        <strain evidence="1 2">AK21</strain>
    </source>
</reference>
<dbReference type="OrthoDB" id="6371398at2"/>
<dbReference type="Proteomes" id="UP000035057">
    <property type="component" value="Unassembled WGS sequence"/>
</dbReference>
<keyword evidence="2" id="KW-1185">Reference proteome</keyword>
<sequence>MNKTEVIARWDEKCREATWAKAVYEQDPSPTNYSVMKRALFEKGLAEHELNAGAVHACQS</sequence>
<gene>
    <name evidence="1" type="ORF">D777_02465</name>
</gene>
<comment type="caution">
    <text evidence="1">The sequence shown here is derived from an EMBL/GenBank/DDBJ whole genome shotgun (WGS) entry which is preliminary data.</text>
</comment>